<feature type="chain" id="PRO_5014400243" description="Copper acquisition factor BIM1-like domain-containing protein" evidence="9">
    <location>
        <begin position="19"/>
        <end position="208"/>
    </location>
</feature>
<evidence type="ECO:0000256" key="6">
    <source>
        <dbReference type="ARBA" id="ARBA00023180"/>
    </source>
</evidence>
<dbReference type="Proteomes" id="UP000235786">
    <property type="component" value="Unassembled WGS sequence"/>
</dbReference>
<gene>
    <name evidence="11" type="ORF">L207DRAFT_587482</name>
</gene>
<dbReference type="Pfam" id="PF20238">
    <property type="entry name" value="BIM1-like_dom"/>
    <property type="match status" value="1"/>
</dbReference>
<evidence type="ECO:0000256" key="2">
    <source>
        <dbReference type="ARBA" id="ARBA00022475"/>
    </source>
</evidence>
<dbReference type="AlphaFoldDB" id="A0A2J6R9G3"/>
<feature type="compositionally biased region" description="Low complexity" evidence="8">
    <location>
        <begin position="171"/>
        <end position="187"/>
    </location>
</feature>
<comment type="subcellular location">
    <subcellularLocation>
        <location evidence="1">Cell membrane</location>
        <topology evidence="1">Lipid-anchor</topology>
        <topology evidence="1">GPI-anchor</topology>
    </subcellularLocation>
</comment>
<evidence type="ECO:0000256" key="1">
    <source>
        <dbReference type="ARBA" id="ARBA00004609"/>
    </source>
</evidence>
<dbReference type="PANTHER" id="PTHR34992:SF1">
    <property type="entry name" value="COPPER ACQUISITION FACTOR BIM1-LIKE DOMAIN-CONTAINING PROTEIN"/>
    <property type="match status" value="1"/>
</dbReference>
<keyword evidence="5" id="KW-0472">Membrane</keyword>
<evidence type="ECO:0000256" key="4">
    <source>
        <dbReference type="ARBA" id="ARBA00022729"/>
    </source>
</evidence>
<dbReference type="PANTHER" id="PTHR34992">
    <property type="entry name" value="HYPHAL ANASTAMOSIS-7 PROTEIN"/>
    <property type="match status" value="1"/>
</dbReference>
<keyword evidence="12" id="KW-1185">Reference proteome</keyword>
<evidence type="ECO:0000256" key="3">
    <source>
        <dbReference type="ARBA" id="ARBA00022622"/>
    </source>
</evidence>
<accession>A0A2J6R9G3</accession>
<evidence type="ECO:0000256" key="5">
    <source>
        <dbReference type="ARBA" id="ARBA00023136"/>
    </source>
</evidence>
<keyword evidence="7" id="KW-0449">Lipoprotein</keyword>
<sequence>MKSTTLLALAALTTLASAHFNLDYPAARGFDEDILGTSPCGGQDTVSTNRTLYPLTGGSIALTMGHIDANVAVYIGFGDSVGSSFNTVIRPTFTEQGLGNFCMTGIEIPGGSALEGMNATIQVVTNGDPDGGLYNCADVTLSASATGLASGVCKNGTGVSITAQSVSGDPNVTSVSNSTSGTSGADAGSRVQVGGLVVAALAAMMFVY</sequence>
<evidence type="ECO:0000256" key="9">
    <source>
        <dbReference type="SAM" id="SignalP"/>
    </source>
</evidence>
<dbReference type="GO" id="GO:0005886">
    <property type="term" value="C:plasma membrane"/>
    <property type="evidence" value="ECO:0007669"/>
    <property type="project" value="UniProtKB-SubCell"/>
</dbReference>
<dbReference type="OrthoDB" id="2146436at2759"/>
<keyword evidence="3" id="KW-0336">GPI-anchor</keyword>
<name>A0A2J6R9G3_HYAVF</name>
<keyword evidence="4 9" id="KW-0732">Signal</keyword>
<reference evidence="11 12" key="1">
    <citation type="submission" date="2016-04" db="EMBL/GenBank/DDBJ databases">
        <title>A degradative enzymes factory behind the ericoid mycorrhizal symbiosis.</title>
        <authorList>
            <consortium name="DOE Joint Genome Institute"/>
            <person name="Martino E."/>
            <person name="Morin E."/>
            <person name="Grelet G."/>
            <person name="Kuo A."/>
            <person name="Kohler A."/>
            <person name="Daghino S."/>
            <person name="Barry K."/>
            <person name="Choi C."/>
            <person name="Cichocki N."/>
            <person name="Clum A."/>
            <person name="Copeland A."/>
            <person name="Hainaut M."/>
            <person name="Haridas S."/>
            <person name="Labutti K."/>
            <person name="Lindquist E."/>
            <person name="Lipzen A."/>
            <person name="Khouja H.-R."/>
            <person name="Murat C."/>
            <person name="Ohm R."/>
            <person name="Olson A."/>
            <person name="Spatafora J."/>
            <person name="Veneault-Fourrey C."/>
            <person name="Henrissat B."/>
            <person name="Grigoriev I."/>
            <person name="Martin F."/>
            <person name="Perotto S."/>
        </authorList>
    </citation>
    <scope>NUCLEOTIDE SEQUENCE [LARGE SCALE GENOMIC DNA]</scope>
    <source>
        <strain evidence="11 12">F</strain>
    </source>
</reference>
<protein>
    <recommendedName>
        <fullName evidence="10">Copper acquisition factor BIM1-like domain-containing protein</fullName>
    </recommendedName>
</protein>
<evidence type="ECO:0000256" key="7">
    <source>
        <dbReference type="ARBA" id="ARBA00023288"/>
    </source>
</evidence>
<dbReference type="STRING" id="1149755.A0A2J6R9G3"/>
<dbReference type="EMBL" id="KZ613952">
    <property type="protein sequence ID" value="PMD35169.1"/>
    <property type="molecule type" value="Genomic_DNA"/>
</dbReference>
<dbReference type="CDD" id="cd21176">
    <property type="entry name" value="LPMO_auxiliary-like"/>
    <property type="match status" value="1"/>
</dbReference>
<proteinExistence type="predicted"/>
<evidence type="ECO:0000313" key="11">
    <source>
        <dbReference type="EMBL" id="PMD35169.1"/>
    </source>
</evidence>
<dbReference type="InterPro" id="IPR046530">
    <property type="entry name" value="BIM1-like_dom"/>
</dbReference>
<evidence type="ECO:0000256" key="8">
    <source>
        <dbReference type="SAM" id="MobiDB-lite"/>
    </source>
</evidence>
<keyword evidence="2" id="KW-1003">Cell membrane</keyword>
<dbReference type="GO" id="GO:0098552">
    <property type="term" value="C:side of membrane"/>
    <property type="evidence" value="ECO:0007669"/>
    <property type="project" value="UniProtKB-KW"/>
</dbReference>
<feature type="domain" description="Copper acquisition factor BIM1-like" evidence="10">
    <location>
        <begin position="17"/>
        <end position="158"/>
    </location>
</feature>
<dbReference type="InterPro" id="IPR046936">
    <property type="entry name" value="BIM1-like"/>
</dbReference>
<evidence type="ECO:0000259" key="10">
    <source>
        <dbReference type="Pfam" id="PF20238"/>
    </source>
</evidence>
<evidence type="ECO:0000313" key="12">
    <source>
        <dbReference type="Proteomes" id="UP000235786"/>
    </source>
</evidence>
<organism evidence="11 12">
    <name type="scientific">Hyaloscypha variabilis (strain UAMH 11265 / GT02V1 / F)</name>
    <name type="common">Meliniomyces variabilis</name>
    <dbReference type="NCBI Taxonomy" id="1149755"/>
    <lineage>
        <taxon>Eukaryota</taxon>
        <taxon>Fungi</taxon>
        <taxon>Dikarya</taxon>
        <taxon>Ascomycota</taxon>
        <taxon>Pezizomycotina</taxon>
        <taxon>Leotiomycetes</taxon>
        <taxon>Helotiales</taxon>
        <taxon>Hyaloscyphaceae</taxon>
        <taxon>Hyaloscypha</taxon>
        <taxon>Hyaloscypha variabilis</taxon>
    </lineage>
</organism>
<feature type="signal peptide" evidence="9">
    <location>
        <begin position="1"/>
        <end position="18"/>
    </location>
</feature>
<feature type="region of interest" description="Disordered" evidence="8">
    <location>
        <begin position="167"/>
        <end position="187"/>
    </location>
</feature>
<keyword evidence="6" id="KW-0325">Glycoprotein</keyword>